<comment type="caution">
    <text evidence="3">The sequence shown here is derived from an EMBL/GenBank/DDBJ whole genome shotgun (WGS) entry which is preliminary data.</text>
</comment>
<protein>
    <recommendedName>
        <fullName evidence="2">Ice-binding protein C-terminal domain-containing protein</fullName>
    </recommendedName>
</protein>
<organism evidence="3 4">
    <name type="scientific">Akkermansia muciniphila</name>
    <dbReference type="NCBI Taxonomy" id="239935"/>
    <lineage>
        <taxon>Bacteria</taxon>
        <taxon>Pseudomonadati</taxon>
        <taxon>Verrucomicrobiota</taxon>
        <taxon>Verrucomicrobiia</taxon>
        <taxon>Verrucomicrobiales</taxon>
        <taxon>Akkermansiaceae</taxon>
        <taxon>Akkermansia</taxon>
    </lineage>
</organism>
<gene>
    <name evidence="3" type="ORF">CXU22_10230</name>
</gene>
<dbReference type="EMBL" id="PJKA01000013">
    <property type="protein sequence ID" value="PNC17015.1"/>
    <property type="molecule type" value="Genomic_DNA"/>
</dbReference>
<evidence type="ECO:0000256" key="1">
    <source>
        <dbReference type="SAM" id="SignalP"/>
    </source>
</evidence>
<dbReference type="InterPro" id="IPR013424">
    <property type="entry name" value="Ice-binding_C"/>
</dbReference>
<feature type="domain" description="Ice-binding protein C-terminal" evidence="2">
    <location>
        <begin position="212"/>
        <end position="234"/>
    </location>
</feature>
<evidence type="ECO:0000313" key="3">
    <source>
        <dbReference type="EMBL" id="PNC17015.1"/>
    </source>
</evidence>
<dbReference type="Proteomes" id="UP000236000">
    <property type="component" value="Unassembled WGS sequence"/>
</dbReference>
<feature type="chain" id="PRO_5014698837" description="Ice-binding protein C-terminal domain-containing protein" evidence="1">
    <location>
        <begin position="22"/>
        <end position="235"/>
    </location>
</feature>
<dbReference type="OrthoDB" id="199936at2"/>
<reference evidence="3 4" key="1">
    <citation type="journal article" date="2017" name="BMC Genomics">
        <title>Genome sequencing of 39 Akkermansia muciniphila isolates reveals its population structure, genomic and functional diverisity, and global distribution in mammalian gut microbiotas.</title>
        <authorList>
            <person name="Guo X."/>
            <person name="Li S."/>
            <person name="Zhang J."/>
            <person name="Wu F."/>
            <person name="Li X."/>
            <person name="Wu D."/>
            <person name="Zhang M."/>
            <person name="Ou Z."/>
            <person name="Jie Z."/>
            <person name="Yan Q."/>
            <person name="Li P."/>
            <person name="Yi J."/>
            <person name="Peng Y."/>
        </authorList>
    </citation>
    <scope>NUCLEOTIDE SEQUENCE [LARGE SCALE GENOMIC DNA]</scope>
    <source>
        <strain evidence="3 4">GP24</strain>
    </source>
</reference>
<sequence>MKKTLCTIFLGLAGLATTAFAATVELMPGIESITGQGYNTAGRLTGNGITAADVKGWLGNASRTDGWYTTTGNADLKWGKASVNTETQSIILPNMNGTKGVCAGLKMTIDNMQAYDGLTFSFSLTPPGTGPTFTYSLWYETMTGDVVELCKGSRGNNGSVWNVSYDLTDEQMSALKANGNGKVYAVLGSAGGNDGNNAVVTDISLEGTLAVVPEPATASLGLLGLAALMMRRRRA</sequence>
<accession>A0A2N8HAY6</accession>
<keyword evidence="1" id="KW-0732">Signal</keyword>
<name>A0A2N8HAY6_9BACT</name>
<dbReference type="NCBIfam" id="TIGR02595">
    <property type="entry name" value="PEP_CTERM"/>
    <property type="match status" value="1"/>
</dbReference>
<feature type="signal peptide" evidence="1">
    <location>
        <begin position="1"/>
        <end position="21"/>
    </location>
</feature>
<evidence type="ECO:0000313" key="4">
    <source>
        <dbReference type="Proteomes" id="UP000236000"/>
    </source>
</evidence>
<dbReference type="AlphaFoldDB" id="A0A2N8HAY6"/>
<proteinExistence type="predicted"/>
<dbReference type="Pfam" id="PF07589">
    <property type="entry name" value="PEP-CTERM"/>
    <property type="match status" value="1"/>
</dbReference>
<evidence type="ECO:0000259" key="2">
    <source>
        <dbReference type="Pfam" id="PF07589"/>
    </source>
</evidence>
<dbReference type="RefSeq" id="WP_102715165.1">
    <property type="nucleotide sequence ID" value="NZ_PJKA01000013.1"/>
</dbReference>